<dbReference type="AlphaFoldDB" id="A0A9D7SS05"/>
<proteinExistence type="predicted"/>
<evidence type="ECO:0000256" key="1">
    <source>
        <dbReference type="SAM" id="SignalP"/>
    </source>
</evidence>
<accession>A0A9D7SS05</accession>
<dbReference type="EMBL" id="JADKGY010000001">
    <property type="protein sequence ID" value="MBK9982023.1"/>
    <property type="molecule type" value="Genomic_DNA"/>
</dbReference>
<dbReference type="InterPro" id="IPR032593">
    <property type="entry name" value="DUF4907"/>
</dbReference>
<sequence>MKTITTLFIPMILLLATQLSAQSTNESLENKIQDSGSLEMIKAQQEMVKQMANVQLTSMIIKADNDRFGYYIFCDGHLMIRQKTIPAAPGLNGFVSENEAQKVASLVISKIKAGEMPPSISPEELKELNITTEAGQ</sequence>
<dbReference type="Proteomes" id="UP000808337">
    <property type="component" value="Unassembled WGS sequence"/>
</dbReference>
<reference evidence="2 3" key="1">
    <citation type="submission" date="2020-10" db="EMBL/GenBank/DDBJ databases">
        <title>Connecting structure to function with the recovery of over 1000 high-quality activated sludge metagenome-assembled genomes encoding full-length rRNA genes using long-read sequencing.</title>
        <authorList>
            <person name="Singleton C.M."/>
            <person name="Petriglieri F."/>
            <person name="Kristensen J.M."/>
            <person name="Kirkegaard R.H."/>
            <person name="Michaelsen T.Y."/>
            <person name="Andersen M.H."/>
            <person name="Karst S.M."/>
            <person name="Dueholm M.S."/>
            <person name="Nielsen P.H."/>
            <person name="Albertsen M."/>
        </authorList>
    </citation>
    <scope>NUCLEOTIDE SEQUENCE [LARGE SCALE GENOMIC DNA]</scope>
    <source>
        <strain evidence="2">Ribe_18-Q3-R11-54_MAXAC.273</strain>
    </source>
</reference>
<gene>
    <name evidence="2" type="ORF">IPP15_06275</name>
</gene>
<name>A0A9D7SS05_9BACT</name>
<organism evidence="2 3">
    <name type="scientific">Candidatus Opimibacter skivensis</name>
    <dbReference type="NCBI Taxonomy" id="2982028"/>
    <lineage>
        <taxon>Bacteria</taxon>
        <taxon>Pseudomonadati</taxon>
        <taxon>Bacteroidota</taxon>
        <taxon>Saprospiria</taxon>
        <taxon>Saprospirales</taxon>
        <taxon>Saprospiraceae</taxon>
        <taxon>Candidatus Opimibacter</taxon>
    </lineage>
</organism>
<feature type="chain" id="PRO_5038482799" evidence="1">
    <location>
        <begin position="22"/>
        <end position="136"/>
    </location>
</feature>
<dbReference type="Pfam" id="PF16250">
    <property type="entry name" value="DUF4907"/>
    <property type="match status" value="1"/>
</dbReference>
<protein>
    <submittedName>
        <fullName evidence="2">DUF4907 domain-containing protein</fullName>
    </submittedName>
</protein>
<comment type="caution">
    <text evidence="2">The sequence shown here is derived from an EMBL/GenBank/DDBJ whole genome shotgun (WGS) entry which is preliminary data.</text>
</comment>
<evidence type="ECO:0000313" key="2">
    <source>
        <dbReference type="EMBL" id="MBK9982023.1"/>
    </source>
</evidence>
<keyword evidence="1" id="KW-0732">Signal</keyword>
<feature type="signal peptide" evidence="1">
    <location>
        <begin position="1"/>
        <end position="21"/>
    </location>
</feature>
<evidence type="ECO:0000313" key="3">
    <source>
        <dbReference type="Proteomes" id="UP000808337"/>
    </source>
</evidence>